<feature type="chain" id="PRO_5039204779" description="DUF1795 domain-containing protein" evidence="1">
    <location>
        <begin position="22"/>
        <end position="195"/>
    </location>
</feature>
<keyword evidence="1" id="KW-0732">Signal</keyword>
<evidence type="ECO:0008006" key="4">
    <source>
        <dbReference type="Google" id="ProtNLM"/>
    </source>
</evidence>
<proteinExistence type="predicted"/>
<organism evidence="2 3">
    <name type="scientific">Candidatus Zymogenus saltonus</name>
    <dbReference type="NCBI Taxonomy" id="2844893"/>
    <lineage>
        <taxon>Bacteria</taxon>
        <taxon>Deltaproteobacteria</taxon>
        <taxon>Candidatus Zymogenia</taxon>
        <taxon>Candidatus Zymogeniales</taxon>
        <taxon>Candidatus Zymogenaceae</taxon>
        <taxon>Candidatus Zymogenus</taxon>
    </lineage>
</organism>
<reference evidence="2" key="2">
    <citation type="submission" date="2021-01" db="EMBL/GenBank/DDBJ databases">
        <authorList>
            <person name="Hahn C.R."/>
            <person name="Youssef N.H."/>
            <person name="Elshahed M."/>
        </authorList>
    </citation>
    <scope>NUCLEOTIDE SEQUENCE</scope>
    <source>
        <strain evidence="2">Zod_Metabat.24</strain>
    </source>
</reference>
<accession>A0A9D8PP88</accession>
<reference evidence="2" key="1">
    <citation type="journal article" date="2021" name="Environ. Microbiol.">
        <title>Genomic characterization of three novel Desulfobacterota classes expand the metabolic and phylogenetic diversity of the phylum.</title>
        <authorList>
            <person name="Murphy C.L."/>
            <person name="Biggerstaff J."/>
            <person name="Eichhorn A."/>
            <person name="Ewing E."/>
            <person name="Shahan R."/>
            <person name="Soriano D."/>
            <person name="Stewart S."/>
            <person name="VanMol K."/>
            <person name="Walker R."/>
            <person name="Walters P."/>
            <person name="Elshahed M.S."/>
            <person name="Youssef N.H."/>
        </authorList>
    </citation>
    <scope>NUCLEOTIDE SEQUENCE</scope>
    <source>
        <strain evidence="2">Zod_Metabat.24</strain>
    </source>
</reference>
<evidence type="ECO:0000313" key="2">
    <source>
        <dbReference type="EMBL" id="MBN1572942.1"/>
    </source>
</evidence>
<sequence>MKKIAIFAAIALLLGVSFAVAQDEIKLKYFETPDYGYALMLPENFELVAGTKIDAGTTWQHQKGSATLGGFTRGLAGGLESADSISVNWMWFPDVSPDTLYKANWKSVQDDMNSPHPKYTDLKALKIEGGKAFWYKEVDKEDPTEIHRWHIYAVGNKSVYGVILASGEFKNFASMIPIYEEVVKSFKLIPLKVSK</sequence>
<protein>
    <recommendedName>
        <fullName evidence="4">DUF1795 domain-containing protein</fullName>
    </recommendedName>
</protein>
<dbReference type="EMBL" id="JAFGIX010000032">
    <property type="protein sequence ID" value="MBN1572942.1"/>
    <property type="molecule type" value="Genomic_DNA"/>
</dbReference>
<gene>
    <name evidence="2" type="ORF">JW984_07085</name>
</gene>
<evidence type="ECO:0000313" key="3">
    <source>
        <dbReference type="Proteomes" id="UP000809273"/>
    </source>
</evidence>
<comment type="caution">
    <text evidence="2">The sequence shown here is derived from an EMBL/GenBank/DDBJ whole genome shotgun (WGS) entry which is preliminary data.</text>
</comment>
<feature type="signal peptide" evidence="1">
    <location>
        <begin position="1"/>
        <end position="21"/>
    </location>
</feature>
<name>A0A9D8PP88_9DELT</name>
<dbReference type="AlphaFoldDB" id="A0A9D8PP88"/>
<dbReference type="Proteomes" id="UP000809273">
    <property type="component" value="Unassembled WGS sequence"/>
</dbReference>
<evidence type="ECO:0000256" key="1">
    <source>
        <dbReference type="SAM" id="SignalP"/>
    </source>
</evidence>